<feature type="compositionally biased region" description="Basic and acidic residues" evidence="1">
    <location>
        <begin position="31"/>
        <end position="40"/>
    </location>
</feature>
<dbReference type="Proteomes" id="UP000236732">
    <property type="component" value="Unassembled WGS sequence"/>
</dbReference>
<sequence>MNLSDAKRAYDHVLSECAQSLHARTVPSETAIDRASERSAKVKKRAKRAVDQHRPLGSTKPYDLRRSP</sequence>
<reference evidence="2 3" key="1">
    <citation type="submission" date="2016-10" db="EMBL/GenBank/DDBJ databases">
        <authorList>
            <person name="de Groot N.N."/>
        </authorList>
    </citation>
    <scope>NUCLEOTIDE SEQUENCE [LARGE SCALE GENOMIC DNA]</scope>
    <source>
        <strain evidence="2 3">CGMCC 4.7037</strain>
    </source>
</reference>
<evidence type="ECO:0000313" key="2">
    <source>
        <dbReference type="EMBL" id="SEH01480.1"/>
    </source>
</evidence>
<gene>
    <name evidence="2" type="ORF">SAMN05444920_120184</name>
</gene>
<proteinExistence type="predicted"/>
<organism evidence="2 3">
    <name type="scientific">Nonomuraea solani</name>
    <dbReference type="NCBI Taxonomy" id="1144553"/>
    <lineage>
        <taxon>Bacteria</taxon>
        <taxon>Bacillati</taxon>
        <taxon>Actinomycetota</taxon>
        <taxon>Actinomycetes</taxon>
        <taxon>Streptosporangiales</taxon>
        <taxon>Streptosporangiaceae</taxon>
        <taxon>Nonomuraea</taxon>
    </lineage>
</organism>
<name>A0A1H6EUC7_9ACTN</name>
<evidence type="ECO:0000313" key="3">
    <source>
        <dbReference type="Proteomes" id="UP000236732"/>
    </source>
</evidence>
<feature type="region of interest" description="Disordered" evidence="1">
    <location>
        <begin position="28"/>
        <end position="68"/>
    </location>
</feature>
<protein>
    <submittedName>
        <fullName evidence="2">Uncharacterized protein</fullName>
    </submittedName>
</protein>
<evidence type="ECO:0000256" key="1">
    <source>
        <dbReference type="SAM" id="MobiDB-lite"/>
    </source>
</evidence>
<keyword evidence="3" id="KW-1185">Reference proteome</keyword>
<accession>A0A1H6EUC7</accession>
<dbReference type="AlphaFoldDB" id="A0A1H6EUC7"/>
<dbReference type="EMBL" id="FNVT01000020">
    <property type="protein sequence ID" value="SEH01480.1"/>
    <property type="molecule type" value="Genomic_DNA"/>
</dbReference>